<reference evidence="2 3" key="1">
    <citation type="submission" date="2020-03" db="EMBL/GenBank/DDBJ databases">
        <title>Propioniciclava sp. nov., isolated from Hydrophilus acuminatus.</title>
        <authorList>
            <person name="Hyun D.-W."/>
            <person name="Bae J.-W."/>
        </authorList>
    </citation>
    <scope>NUCLEOTIDE SEQUENCE [LARGE SCALE GENOMIC DNA]</scope>
    <source>
        <strain evidence="2 3">HDW11</strain>
    </source>
</reference>
<dbReference type="RefSeq" id="WP_166232013.1">
    <property type="nucleotide sequence ID" value="NZ_CP049865.1"/>
</dbReference>
<gene>
    <name evidence="2" type="ORF">G7070_03570</name>
</gene>
<feature type="transmembrane region" description="Helical" evidence="1">
    <location>
        <begin position="109"/>
        <end position="131"/>
    </location>
</feature>
<proteinExistence type="predicted"/>
<evidence type="ECO:0000313" key="3">
    <source>
        <dbReference type="Proteomes" id="UP000501058"/>
    </source>
</evidence>
<keyword evidence="1" id="KW-1133">Transmembrane helix</keyword>
<evidence type="ECO:0000313" key="2">
    <source>
        <dbReference type="EMBL" id="QIK71525.1"/>
    </source>
</evidence>
<name>A0A6G7Y3Y3_9ACTN</name>
<dbReference type="EMBL" id="CP049865">
    <property type="protein sequence ID" value="QIK71525.1"/>
    <property type="molecule type" value="Genomic_DNA"/>
</dbReference>
<evidence type="ECO:0000256" key="1">
    <source>
        <dbReference type="SAM" id="Phobius"/>
    </source>
</evidence>
<organism evidence="2 3">
    <name type="scientific">Propioniciclava coleopterorum</name>
    <dbReference type="NCBI Taxonomy" id="2714937"/>
    <lineage>
        <taxon>Bacteria</taxon>
        <taxon>Bacillati</taxon>
        <taxon>Actinomycetota</taxon>
        <taxon>Actinomycetes</taxon>
        <taxon>Propionibacteriales</taxon>
        <taxon>Propionibacteriaceae</taxon>
        <taxon>Propioniciclava</taxon>
    </lineage>
</organism>
<keyword evidence="1" id="KW-0472">Membrane</keyword>
<feature type="transmembrane region" description="Helical" evidence="1">
    <location>
        <begin position="180"/>
        <end position="209"/>
    </location>
</feature>
<keyword evidence="3" id="KW-1185">Reference proteome</keyword>
<dbReference type="KEGG" id="prv:G7070_03570"/>
<dbReference type="Proteomes" id="UP000501058">
    <property type="component" value="Chromosome"/>
</dbReference>
<sequence length="221" mass="22479">MSAVTQERTGGVPKPKALDLFAEMGQVSVLTLLAAAGVVTWVAGVAAGVAHMRRHLGGYGDSTRDYGALFVAALRGSWWLGAASVALFGVLWVNAALLAGDAVPGGGGLLVLTAVLASLAWAVVVRAAAAWSEPDASPTTDPGSAGAVPAADAAGWWRLLLRGAGASASDPVGTVLLLTALYLGLLLVWMFTPMAILVPGLWVLAAVGIDHRRAARAARRP</sequence>
<feature type="transmembrane region" description="Helical" evidence="1">
    <location>
        <begin position="29"/>
        <end position="50"/>
    </location>
</feature>
<protein>
    <submittedName>
        <fullName evidence="2">Uncharacterized protein</fullName>
    </submittedName>
</protein>
<dbReference type="AlphaFoldDB" id="A0A6G7Y3Y3"/>
<accession>A0A6G7Y3Y3</accession>
<keyword evidence="1" id="KW-0812">Transmembrane</keyword>
<feature type="transmembrane region" description="Helical" evidence="1">
    <location>
        <begin position="78"/>
        <end position="97"/>
    </location>
</feature>